<dbReference type="InterPro" id="IPR006311">
    <property type="entry name" value="TAT_signal"/>
</dbReference>
<reference evidence="4" key="1">
    <citation type="journal article" date="2015" name="J. Biotechnol.">
        <title>Complete genome sequence of Haloferax gibbonsii strain ARA6, a potential producer of polyhydroxyalkanoates and halocins isolated from Araruama, Rio de Janeiro, Brasil.</title>
        <authorList>
            <person name="Pinto L.H."/>
            <person name="D'Alincourt Carvalho-Assef A.P."/>
            <person name="Vieira R.P."/>
            <person name="Clementino M.M."/>
            <person name="Albano R.M."/>
        </authorList>
    </citation>
    <scope>NUCLEOTIDE SEQUENCE [LARGE SCALE GENOMIC DNA]</scope>
    <source>
        <strain evidence="4">ARA6</strain>
    </source>
</reference>
<dbReference type="AlphaFoldDB" id="A0A0K1IUZ8"/>
<protein>
    <submittedName>
        <fullName evidence="3">Halocin C8 (TBD)</fullName>
    </submittedName>
</protein>
<accession>A0A0K1IUZ8</accession>
<evidence type="ECO:0000259" key="2">
    <source>
        <dbReference type="Pfam" id="PF22862"/>
    </source>
</evidence>
<proteinExistence type="predicted"/>
<feature type="domain" description="Halocin C8-like N-terminal" evidence="2">
    <location>
        <begin position="53"/>
        <end position="165"/>
    </location>
</feature>
<dbReference type="GeneID" id="25246394"/>
<evidence type="ECO:0000256" key="1">
    <source>
        <dbReference type="SAM" id="MobiDB-lite"/>
    </source>
</evidence>
<dbReference type="Pfam" id="PF22862">
    <property type="entry name" value="Hac8_like_N"/>
    <property type="match status" value="1"/>
</dbReference>
<organism evidence="3 4">
    <name type="scientific">Haloferax gibbonsii</name>
    <dbReference type="NCBI Taxonomy" id="35746"/>
    <lineage>
        <taxon>Archaea</taxon>
        <taxon>Methanobacteriati</taxon>
        <taxon>Methanobacteriota</taxon>
        <taxon>Stenosarchaea group</taxon>
        <taxon>Halobacteria</taxon>
        <taxon>Halobacteriales</taxon>
        <taxon>Haloferacaceae</taxon>
        <taxon>Haloferax</taxon>
    </lineage>
</organism>
<feature type="compositionally biased region" description="Basic and acidic residues" evidence="1">
    <location>
        <begin position="1"/>
        <end position="12"/>
    </location>
</feature>
<dbReference type="InterPro" id="IPR055022">
    <property type="entry name" value="Hac8-like_N"/>
</dbReference>
<dbReference type="InterPro" id="IPR031033">
    <property type="entry name" value="Halocin_C8_dom"/>
</dbReference>
<feature type="region of interest" description="Disordered" evidence="1">
    <location>
        <begin position="1"/>
        <end position="21"/>
    </location>
</feature>
<dbReference type="NCBIfam" id="TIGR04449">
    <property type="entry name" value="halocin_C8_dom"/>
    <property type="match status" value="1"/>
</dbReference>
<sequence length="306" mass="32022">MTHANDNEHDSNEQETSGLNRRSFVRRAGAVGTGLALSPVAAGNVVASENISILDGKDERKVANRLAKTAEFDRLEAKAKSRDGTVSRGKSVTVGEVEIAADDAPDGKKIHRYVVEYPVKHPNPNAEAAVVLAEDATSDSLILSVLDYTHKTKDGFTTRIERFDAGAGEQTVSAANNTDGLASTELNLDADATRRAVNNVDTNAVIDEIYDGFTTGSDLTNLAWDLLDDDVDIDGCYACGFAVGLTCSVGCAATGAFICGLTGIAVPIAGLTCVGFVGIICDVADALSGCGEAVAEEVCVDRTNWC</sequence>
<evidence type="ECO:0000313" key="4">
    <source>
        <dbReference type="Proteomes" id="UP000066124"/>
    </source>
</evidence>
<dbReference type="PROSITE" id="PS51318">
    <property type="entry name" value="TAT"/>
    <property type="match status" value="1"/>
</dbReference>
<evidence type="ECO:0000313" key="3">
    <source>
        <dbReference type="EMBL" id="AKU08150.1"/>
    </source>
</evidence>
<dbReference type="PATRIC" id="fig|35746.4.peg.2259"/>
<gene>
    <name evidence="3" type="ORF">ABY42_10530</name>
</gene>
<name>A0A0K1IUZ8_HALGI</name>
<dbReference type="EMBL" id="CP011947">
    <property type="protein sequence ID" value="AKU08150.1"/>
    <property type="molecule type" value="Genomic_DNA"/>
</dbReference>
<dbReference type="Proteomes" id="UP000066124">
    <property type="component" value="Chromosome"/>
</dbReference>
<dbReference type="KEGG" id="hgi:ABY42_10530"/>
<dbReference type="RefSeq" id="WP_004975848.1">
    <property type="nucleotide sequence ID" value="NZ_CP011947.1"/>
</dbReference>